<protein>
    <submittedName>
        <fullName evidence="1">Uncharacterized protein</fullName>
    </submittedName>
</protein>
<evidence type="ECO:0000313" key="1">
    <source>
        <dbReference type="EMBL" id="TCD61904.1"/>
    </source>
</evidence>
<reference evidence="1 2" key="1">
    <citation type="submission" date="2018-11" db="EMBL/GenBank/DDBJ databases">
        <title>Genome assembly of Steccherinum ochraceum LE-BIN_3174, the white-rot fungus of the Steccherinaceae family (The Residual Polyporoid clade, Polyporales, Basidiomycota).</title>
        <authorList>
            <person name="Fedorova T.V."/>
            <person name="Glazunova O.A."/>
            <person name="Landesman E.O."/>
            <person name="Moiseenko K.V."/>
            <person name="Psurtseva N.V."/>
            <person name="Savinova O.S."/>
            <person name="Shakhova N.V."/>
            <person name="Tyazhelova T.V."/>
            <person name="Vasina D.V."/>
        </authorList>
    </citation>
    <scope>NUCLEOTIDE SEQUENCE [LARGE SCALE GENOMIC DNA]</scope>
    <source>
        <strain evidence="1 2">LE-BIN_3174</strain>
    </source>
</reference>
<name>A0A4R0RHV3_9APHY</name>
<keyword evidence="2" id="KW-1185">Reference proteome</keyword>
<sequence length="199" mass="21789">MHIKQHVLDEVEPLLNSHDPVTRAHATDRRQAVIDWSTEEYPFAYGKSNHTRVLLVTAITTPLPGVAATHTLPKAHESETSASSLAKTFFRLGDIHGKQPTEKNKSRAPLFRNGITRHILPAVVYSLLEYITNRKTVSVKDAGPYIVEGFRDALVGLNIVAVPGAPATVHVGHNHVWASPVLFTTVNTLCDTPTARAPL</sequence>
<dbReference type="EMBL" id="RWJN01000420">
    <property type="protein sequence ID" value="TCD61904.1"/>
    <property type="molecule type" value="Genomic_DNA"/>
</dbReference>
<organism evidence="1 2">
    <name type="scientific">Steccherinum ochraceum</name>
    <dbReference type="NCBI Taxonomy" id="92696"/>
    <lineage>
        <taxon>Eukaryota</taxon>
        <taxon>Fungi</taxon>
        <taxon>Dikarya</taxon>
        <taxon>Basidiomycota</taxon>
        <taxon>Agaricomycotina</taxon>
        <taxon>Agaricomycetes</taxon>
        <taxon>Polyporales</taxon>
        <taxon>Steccherinaceae</taxon>
        <taxon>Steccherinum</taxon>
    </lineage>
</organism>
<feature type="non-terminal residue" evidence="1">
    <location>
        <position position="199"/>
    </location>
</feature>
<comment type="caution">
    <text evidence="1">The sequence shown here is derived from an EMBL/GenBank/DDBJ whole genome shotgun (WGS) entry which is preliminary data.</text>
</comment>
<dbReference type="Proteomes" id="UP000292702">
    <property type="component" value="Unassembled WGS sequence"/>
</dbReference>
<proteinExistence type="predicted"/>
<evidence type="ECO:0000313" key="2">
    <source>
        <dbReference type="Proteomes" id="UP000292702"/>
    </source>
</evidence>
<accession>A0A4R0RHV3</accession>
<dbReference type="AlphaFoldDB" id="A0A4R0RHV3"/>
<gene>
    <name evidence="1" type="ORF">EIP91_007786</name>
</gene>